<dbReference type="GO" id="GO:0004671">
    <property type="term" value="F:protein C-terminal S-isoprenylcysteine carboxyl O-methyltransferase activity"/>
    <property type="evidence" value="ECO:0007669"/>
    <property type="project" value="InterPro"/>
</dbReference>
<keyword evidence="4 5" id="KW-0472">Membrane</keyword>
<dbReference type="EMBL" id="JWIY01000001">
    <property type="protein sequence ID" value="KIC78944.1"/>
    <property type="molecule type" value="Genomic_DNA"/>
</dbReference>
<dbReference type="InterPro" id="IPR007269">
    <property type="entry name" value="ICMT_MeTrfase"/>
</dbReference>
<feature type="transmembrane region" description="Helical" evidence="5">
    <location>
        <begin position="43"/>
        <end position="62"/>
    </location>
</feature>
<name>A0A0C1HNR8_STRCV</name>
<dbReference type="GO" id="GO:0016020">
    <property type="term" value="C:membrane"/>
    <property type="evidence" value="ECO:0007669"/>
    <property type="project" value="UniProtKB-SubCell"/>
</dbReference>
<sequence length="177" mass="20406">MTLSGLIVLAVFVFRLVFLKISIKNEKAILANGGQEFGVQNTKYITILHILFYLSCFVEATIRQVRFDALSSVGLGLLVFSMFMLYVVTQLLGDIWTVKLMLVKNHKFVDHWLFRYVKHPNYFLNIIPELIGLALLCHALLSFCVLFPFYAFVLYNRIKEEEKLLQEVIIPNGIAQK</sequence>
<dbReference type="RefSeq" id="WP_037598530.1">
    <property type="nucleotide sequence ID" value="NZ_JALGPN010000001.1"/>
</dbReference>
<dbReference type="STRING" id="862969.SCI_1404"/>
<dbReference type="eggNOG" id="COG1755">
    <property type="taxonomic scope" value="Bacteria"/>
</dbReference>
<dbReference type="Gene3D" id="1.20.120.1630">
    <property type="match status" value="1"/>
</dbReference>
<comment type="subcellular location">
    <subcellularLocation>
        <location evidence="1">Membrane</location>
        <topology evidence="1">Multi-pass membrane protein</topology>
    </subcellularLocation>
</comment>
<dbReference type="PATRIC" id="fig|76860.7.peg.158"/>
<evidence type="ECO:0000313" key="6">
    <source>
        <dbReference type="EMBL" id="KIC78944.1"/>
    </source>
</evidence>
<feature type="transmembrane region" description="Helical" evidence="5">
    <location>
        <begin position="130"/>
        <end position="155"/>
    </location>
</feature>
<evidence type="ECO:0000256" key="4">
    <source>
        <dbReference type="ARBA" id="ARBA00023136"/>
    </source>
</evidence>
<keyword evidence="3 5" id="KW-1133">Transmembrane helix</keyword>
<comment type="caution">
    <text evidence="6">The sequence shown here is derived from an EMBL/GenBank/DDBJ whole genome shotgun (WGS) entry which is preliminary data.</text>
</comment>
<evidence type="ECO:0000256" key="1">
    <source>
        <dbReference type="ARBA" id="ARBA00004141"/>
    </source>
</evidence>
<feature type="transmembrane region" description="Helical" evidence="5">
    <location>
        <begin position="69"/>
        <end position="92"/>
    </location>
</feature>
<evidence type="ECO:0000256" key="3">
    <source>
        <dbReference type="ARBA" id="ARBA00022989"/>
    </source>
</evidence>
<protein>
    <submittedName>
        <fullName evidence="6">Membrane protein</fullName>
    </submittedName>
</protein>
<keyword evidence="2 5" id="KW-0812">Transmembrane</keyword>
<dbReference type="PANTHER" id="PTHR43847:SF1">
    <property type="entry name" value="BLL3993 PROTEIN"/>
    <property type="match status" value="1"/>
</dbReference>
<dbReference type="Pfam" id="PF04140">
    <property type="entry name" value="ICMT"/>
    <property type="match status" value="1"/>
</dbReference>
<reference evidence="6 7" key="1">
    <citation type="submission" date="2014-12" db="EMBL/GenBank/DDBJ databases">
        <title>Partial genome sequence of Streptococcus constellatus KCOM 1650 (= ChDC B144).</title>
        <authorList>
            <person name="Kook J.-K."/>
            <person name="Park S.-N."/>
            <person name="Lim Y.K."/>
            <person name="Jo E."/>
        </authorList>
    </citation>
    <scope>NUCLEOTIDE SEQUENCE [LARGE SCALE GENOMIC DNA]</scope>
    <source>
        <strain evidence="6 7">KCOM 1650</strain>
    </source>
</reference>
<evidence type="ECO:0000256" key="5">
    <source>
        <dbReference type="SAM" id="Phobius"/>
    </source>
</evidence>
<evidence type="ECO:0000313" key="7">
    <source>
        <dbReference type="Proteomes" id="UP000031339"/>
    </source>
</evidence>
<evidence type="ECO:0000256" key="2">
    <source>
        <dbReference type="ARBA" id="ARBA00022692"/>
    </source>
</evidence>
<organism evidence="6 7">
    <name type="scientific">Streptococcus constellatus</name>
    <dbReference type="NCBI Taxonomy" id="76860"/>
    <lineage>
        <taxon>Bacteria</taxon>
        <taxon>Bacillati</taxon>
        <taxon>Bacillota</taxon>
        <taxon>Bacilli</taxon>
        <taxon>Lactobacillales</taxon>
        <taxon>Streptococcaceae</taxon>
        <taxon>Streptococcus</taxon>
        <taxon>Streptococcus anginosus group</taxon>
    </lineage>
</organism>
<dbReference type="AlphaFoldDB" id="A0A0C1HNR8"/>
<dbReference type="Proteomes" id="UP000031339">
    <property type="component" value="Unassembled WGS sequence"/>
</dbReference>
<dbReference type="OrthoDB" id="5363370at2"/>
<gene>
    <name evidence="6" type="ORF">RN79_05110</name>
</gene>
<accession>A0A0C1HNR8</accession>
<proteinExistence type="predicted"/>
<dbReference type="InterPro" id="IPR052527">
    <property type="entry name" value="Metal_cation-efflux_comp"/>
</dbReference>
<dbReference type="PANTHER" id="PTHR43847">
    <property type="entry name" value="BLL3993 PROTEIN"/>
    <property type="match status" value="1"/>
</dbReference>